<dbReference type="SUPFAM" id="SSF47473">
    <property type="entry name" value="EF-hand"/>
    <property type="match status" value="1"/>
</dbReference>
<dbReference type="AlphaFoldDB" id="A0AAD3D2F6"/>
<evidence type="ECO:0000313" key="6">
    <source>
        <dbReference type="Proteomes" id="UP001054902"/>
    </source>
</evidence>
<keyword evidence="6" id="KW-1185">Reference proteome</keyword>
<dbReference type="GO" id="GO:0005509">
    <property type="term" value="F:calcium ion binding"/>
    <property type="evidence" value="ECO:0007669"/>
    <property type="project" value="InterPro"/>
</dbReference>
<dbReference type="Proteomes" id="UP001054902">
    <property type="component" value="Unassembled WGS sequence"/>
</dbReference>
<dbReference type="Gene3D" id="1.10.238.10">
    <property type="entry name" value="EF-hand"/>
    <property type="match status" value="1"/>
</dbReference>
<dbReference type="InterPro" id="IPR011992">
    <property type="entry name" value="EF-hand-dom_pair"/>
</dbReference>
<comment type="caution">
    <text evidence="5">The sequence shown here is derived from an EMBL/GenBank/DDBJ whole genome shotgun (WGS) entry which is preliminary data.</text>
</comment>
<dbReference type="SMART" id="SM00054">
    <property type="entry name" value="EFh"/>
    <property type="match status" value="4"/>
</dbReference>
<feature type="domain" description="EF-hand" evidence="4">
    <location>
        <begin position="135"/>
        <end position="170"/>
    </location>
</feature>
<keyword evidence="2" id="KW-0677">Repeat</keyword>
<keyword evidence="3" id="KW-0106">Calcium</keyword>
<dbReference type="InterPro" id="IPR002048">
    <property type="entry name" value="EF_hand_dom"/>
</dbReference>
<reference evidence="5 6" key="1">
    <citation type="journal article" date="2021" name="Sci. Rep.">
        <title>The genome of the diatom Chaetoceros tenuissimus carries an ancient integrated fragment of an extant virus.</title>
        <authorList>
            <person name="Hongo Y."/>
            <person name="Kimura K."/>
            <person name="Takaki Y."/>
            <person name="Yoshida Y."/>
            <person name="Baba S."/>
            <person name="Kobayashi G."/>
            <person name="Nagasaki K."/>
            <person name="Hano T."/>
            <person name="Tomaru Y."/>
        </authorList>
    </citation>
    <scope>NUCLEOTIDE SEQUENCE [LARGE SCALE GENOMIC DNA]</scope>
    <source>
        <strain evidence="5 6">NIES-3715</strain>
    </source>
</reference>
<dbReference type="PROSITE" id="PS50222">
    <property type="entry name" value="EF_HAND_2"/>
    <property type="match status" value="2"/>
</dbReference>
<name>A0AAD3D2F6_9STRA</name>
<evidence type="ECO:0000313" key="5">
    <source>
        <dbReference type="EMBL" id="GFH56528.1"/>
    </source>
</evidence>
<dbReference type="PANTHER" id="PTHR23048:SF0">
    <property type="entry name" value="CALMODULIN LIKE 3"/>
    <property type="match status" value="1"/>
</dbReference>
<protein>
    <recommendedName>
        <fullName evidence="1">Calmodulin</fullName>
    </recommendedName>
</protein>
<dbReference type="PANTHER" id="PTHR23048">
    <property type="entry name" value="MYOSIN LIGHT CHAIN 1, 3"/>
    <property type="match status" value="1"/>
</dbReference>
<evidence type="ECO:0000256" key="2">
    <source>
        <dbReference type="ARBA" id="ARBA00022737"/>
    </source>
</evidence>
<organism evidence="5 6">
    <name type="scientific">Chaetoceros tenuissimus</name>
    <dbReference type="NCBI Taxonomy" id="426638"/>
    <lineage>
        <taxon>Eukaryota</taxon>
        <taxon>Sar</taxon>
        <taxon>Stramenopiles</taxon>
        <taxon>Ochrophyta</taxon>
        <taxon>Bacillariophyta</taxon>
        <taxon>Coscinodiscophyceae</taxon>
        <taxon>Chaetocerotophycidae</taxon>
        <taxon>Chaetocerotales</taxon>
        <taxon>Chaetocerotaceae</taxon>
        <taxon>Chaetoceros</taxon>
    </lineage>
</organism>
<dbReference type="Pfam" id="PF13499">
    <property type="entry name" value="EF-hand_7"/>
    <property type="match status" value="2"/>
</dbReference>
<dbReference type="PROSITE" id="PS00018">
    <property type="entry name" value="EF_HAND_1"/>
    <property type="match status" value="1"/>
</dbReference>
<dbReference type="CDD" id="cd00051">
    <property type="entry name" value="EFh"/>
    <property type="match status" value="1"/>
</dbReference>
<dbReference type="GO" id="GO:0016460">
    <property type="term" value="C:myosin II complex"/>
    <property type="evidence" value="ECO:0007669"/>
    <property type="project" value="TreeGrafter"/>
</dbReference>
<evidence type="ECO:0000256" key="3">
    <source>
        <dbReference type="ARBA" id="ARBA00022837"/>
    </source>
</evidence>
<gene>
    <name evidence="5" type="ORF">CTEN210_13004</name>
</gene>
<dbReference type="InterPro" id="IPR050230">
    <property type="entry name" value="CALM/Myosin/TropC-like"/>
</dbReference>
<evidence type="ECO:0000256" key="1">
    <source>
        <dbReference type="ARBA" id="ARBA00020786"/>
    </source>
</evidence>
<accession>A0AAD3D2F6</accession>
<feature type="domain" description="EF-hand" evidence="4">
    <location>
        <begin position="32"/>
        <end position="67"/>
    </location>
</feature>
<dbReference type="FunFam" id="1.10.238.10:FF:000003">
    <property type="entry name" value="Calmodulin A"/>
    <property type="match status" value="1"/>
</dbReference>
<dbReference type="EMBL" id="BLLK01000052">
    <property type="protein sequence ID" value="GFH56528.1"/>
    <property type="molecule type" value="Genomic_DNA"/>
</dbReference>
<proteinExistence type="predicted"/>
<sequence length="174" mass="19979">MDEVEKSLVSYADSGDFKKVVLNVIAHRTTSQDIKHLRDAFCSFDSENTGFISKQEFKKQLKHLNLNDEALEKIFSRIDIHQTGSILNNEFIAATLEAQQHLEESQLRDAFDSIDSDSTGFISKENLCHVLGETCHDDYVDKMIEVVDANKDGSISYNEFIEFFRGQRKFDMEK</sequence>
<dbReference type="InterPro" id="IPR018247">
    <property type="entry name" value="EF_Hand_1_Ca_BS"/>
</dbReference>
<evidence type="ECO:0000259" key="4">
    <source>
        <dbReference type="PROSITE" id="PS50222"/>
    </source>
</evidence>